<dbReference type="Proteomes" id="UP000438914">
    <property type="component" value="Unassembled WGS sequence"/>
</dbReference>
<evidence type="ECO:0000256" key="8">
    <source>
        <dbReference type="ARBA" id="ARBA00022989"/>
    </source>
</evidence>
<dbReference type="InterPro" id="IPR008915">
    <property type="entry name" value="Peptidase_M50"/>
</dbReference>
<evidence type="ECO:0000256" key="7">
    <source>
        <dbReference type="ARBA" id="ARBA00022833"/>
    </source>
</evidence>
<dbReference type="PANTHER" id="PTHR42837:SF2">
    <property type="entry name" value="MEMBRANE METALLOPROTEASE ARASP2, CHLOROPLASTIC-RELATED"/>
    <property type="match status" value="1"/>
</dbReference>
<keyword evidence="14" id="KW-1185">Reference proteome</keyword>
<keyword evidence="7 11" id="KW-0862">Zinc</keyword>
<feature type="domain" description="Peptidase M50" evidence="12">
    <location>
        <begin position="11"/>
        <end position="461"/>
    </location>
</feature>
<evidence type="ECO:0000256" key="10">
    <source>
        <dbReference type="ARBA" id="ARBA00023136"/>
    </source>
</evidence>
<comment type="similarity">
    <text evidence="3 11">Belongs to the peptidase M50B family.</text>
</comment>
<evidence type="ECO:0000256" key="2">
    <source>
        <dbReference type="ARBA" id="ARBA00004141"/>
    </source>
</evidence>
<dbReference type="EMBL" id="VUNG01000031">
    <property type="protein sequence ID" value="MST85201.1"/>
    <property type="molecule type" value="Genomic_DNA"/>
</dbReference>
<evidence type="ECO:0000256" key="1">
    <source>
        <dbReference type="ARBA" id="ARBA00001947"/>
    </source>
</evidence>
<keyword evidence="9 11" id="KW-0482">Metalloprotease</keyword>
<comment type="subcellular location">
    <subcellularLocation>
        <location evidence="2">Membrane</location>
        <topology evidence="2">Multi-pass membrane protein</topology>
    </subcellularLocation>
</comment>
<gene>
    <name evidence="13" type="primary">rseP</name>
    <name evidence="13" type="ORF">FYJ73_11095</name>
</gene>
<evidence type="ECO:0000256" key="5">
    <source>
        <dbReference type="ARBA" id="ARBA00022692"/>
    </source>
</evidence>
<dbReference type="PANTHER" id="PTHR42837">
    <property type="entry name" value="REGULATOR OF SIGMA-E PROTEASE RSEP"/>
    <property type="match status" value="1"/>
</dbReference>
<dbReference type="GO" id="GO:0046872">
    <property type="term" value="F:metal ion binding"/>
    <property type="evidence" value="ECO:0007669"/>
    <property type="project" value="UniProtKB-KW"/>
</dbReference>
<dbReference type="NCBIfam" id="TIGR00054">
    <property type="entry name" value="RIP metalloprotease RseP"/>
    <property type="match status" value="1"/>
</dbReference>
<evidence type="ECO:0000256" key="9">
    <source>
        <dbReference type="ARBA" id="ARBA00023049"/>
    </source>
</evidence>
<dbReference type="AlphaFoldDB" id="A0A7K0KGZ1"/>
<keyword evidence="11" id="KW-0479">Metal-binding</keyword>
<dbReference type="GO" id="GO:0006508">
    <property type="term" value="P:proteolysis"/>
    <property type="evidence" value="ECO:0007669"/>
    <property type="project" value="UniProtKB-KW"/>
</dbReference>
<feature type="transmembrane region" description="Helical" evidence="11">
    <location>
        <begin position="446"/>
        <end position="467"/>
    </location>
</feature>
<dbReference type="GO" id="GO:0016020">
    <property type="term" value="C:membrane"/>
    <property type="evidence" value="ECO:0007669"/>
    <property type="project" value="UniProtKB-SubCell"/>
</dbReference>
<keyword evidence="5 11" id="KW-0812">Transmembrane</keyword>
<sequence>MEIFLIKLLQFILSISLLVLLHEGGHALASKLFGVRVEKFFIFFDVSIGKWSGKLFSFKPKNSETEYGMGWLPLGGYCKIAGMIDESMDTDQMKRDPQPWEFRTKPAWQRLIIMVAGVTVNFVLALFIYSMIMFHWGESYVRVADMSQGMKFNTEAKQLGFRDHDILVGTDKRPFKDFNVDVYRDLSEAHYADIIRGGKKMRISLPGHINLLGMLKSTPRFVAPFTPAVVDTVLQRLPVAEGSKDSIETPAWKIGLKKGDKILALNGKAVDSYNEFTDEISRVNDQLTAAKSAADSLRLRKVTLVVSRAANGKQDTLATTLTADLKVGFAVPSIYQLYEKEMTHKSYSFLESFPAGCKYGWDVLAGYVSDMQYVFTADGAKSLGGFGSIGSLFPSQWDWFMFWKMTAFLSIILAFMNILPIPALDGGHVLFLLYEIIARRKPSDKFMIYAEYTGITILVILMVVANLNDILRWIGVMQ</sequence>
<dbReference type="Pfam" id="PF02163">
    <property type="entry name" value="Peptidase_M50"/>
    <property type="match status" value="1"/>
</dbReference>
<name>A0A7K0KGZ1_9BACT</name>
<keyword evidence="8 11" id="KW-1133">Transmembrane helix</keyword>
<feature type="transmembrane region" description="Helical" evidence="11">
    <location>
        <begin position="407"/>
        <end position="434"/>
    </location>
</feature>
<evidence type="ECO:0000313" key="14">
    <source>
        <dbReference type="Proteomes" id="UP000438914"/>
    </source>
</evidence>
<dbReference type="InterPro" id="IPR036034">
    <property type="entry name" value="PDZ_sf"/>
</dbReference>
<evidence type="ECO:0000256" key="4">
    <source>
        <dbReference type="ARBA" id="ARBA00022670"/>
    </source>
</evidence>
<dbReference type="Gene3D" id="2.30.42.10">
    <property type="match status" value="1"/>
</dbReference>
<feature type="transmembrane region" description="Helical" evidence="11">
    <location>
        <begin position="111"/>
        <end position="132"/>
    </location>
</feature>
<dbReference type="InterPro" id="IPR004387">
    <property type="entry name" value="Pept_M50_Zn"/>
</dbReference>
<evidence type="ECO:0000313" key="13">
    <source>
        <dbReference type="EMBL" id="MST85201.1"/>
    </source>
</evidence>
<protein>
    <recommendedName>
        <fullName evidence="11">Zinc metalloprotease</fullName>
        <ecNumber evidence="11">3.4.24.-</ecNumber>
    </recommendedName>
</protein>
<evidence type="ECO:0000256" key="6">
    <source>
        <dbReference type="ARBA" id="ARBA00022801"/>
    </source>
</evidence>
<accession>A0A7K0KGZ1</accession>
<proteinExistence type="inferred from homology"/>
<evidence type="ECO:0000256" key="3">
    <source>
        <dbReference type="ARBA" id="ARBA00007931"/>
    </source>
</evidence>
<comment type="cofactor">
    <cofactor evidence="1 11">
        <name>Zn(2+)</name>
        <dbReference type="ChEBI" id="CHEBI:29105"/>
    </cofactor>
</comment>
<keyword evidence="4 13" id="KW-0645">Protease</keyword>
<keyword evidence="10 11" id="KW-0472">Membrane</keyword>
<reference evidence="13 14" key="1">
    <citation type="submission" date="2019-08" db="EMBL/GenBank/DDBJ databases">
        <title>In-depth cultivation of the pig gut microbiome towards novel bacterial diversity and tailored functional studies.</title>
        <authorList>
            <person name="Wylensek D."/>
            <person name="Hitch T.C.A."/>
            <person name="Clavel T."/>
        </authorList>
    </citation>
    <scope>NUCLEOTIDE SEQUENCE [LARGE SCALE GENOMIC DNA]</scope>
    <source>
        <strain evidence="13 14">LKV-178-WT-2A</strain>
    </source>
</reference>
<evidence type="ECO:0000256" key="11">
    <source>
        <dbReference type="RuleBase" id="RU362031"/>
    </source>
</evidence>
<comment type="caution">
    <text evidence="13">The sequence shown here is derived from an EMBL/GenBank/DDBJ whole genome shotgun (WGS) entry which is preliminary data.</text>
</comment>
<evidence type="ECO:0000259" key="12">
    <source>
        <dbReference type="Pfam" id="PF02163"/>
    </source>
</evidence>
<dbReference type="CDD" id="cd06163">
    <property type="entry name" value="S2P-M50_PDZ_RseP-like"/>
    <property type="match status" value="1"/>
</dbReference>
<organism evidence="13 14">
    <name type="scientific">Hallella mizrahii</name>
    <dbReference type="NCBI Taxonomy" id="2606637"/>
    <lineage>
        <taxon>Bacteria</taxon>
        <taxon>Pseudomonadati</taxon>
        <taxon>Bacteroidota</taxon>
        <taxon>Bacteroidia</taxon>
        <taxon>Bacteroidales</taxon>
        <taxon>Prevotellaceae</taxon>
        <taxon>Hallella</taxon>
    </lineage>
</organism>
<dbReference type="RefSeq" id="WP_154534787.1">
    <property type="nucleotide sequence ID" value="NZ_VUNG01000031.1"/>
</dbReference>
<keyword evidence="6 11" id="KW-0378">Hydrolase</keyword>
<dbReference type="GO" id="GO:0004222">
    <property type="term" value="F:metalloendopeptidase activity"/>
    <property type="evidence" value="ECO:0007669"/>
    <property type="project" value="InterPro"/>
</dbReference>
<dbReference type="SUPFAM" id="SSF50156">
    <property type="entry name" value="PDZ domain-like"/>
    <property type="match status" value="1"/>
</dbReference>
<dbReference type="EC" id="3.4.24.-" evidence="11"/>